<dbReference type="AlphaFoldDB" id="A0A1Q8YKN5"/>
<accession>A0A1Q8YKN5</accession>
<reference evidence="1 2" key="1">
    <citation type="submission" date="2017-01" db="EMBL/GenBank/DDBJ databases">
        <title>Genome sequence of Rhodoferax antarcticus ANT.BR, a psychrophilic purple nonsulfur bacterium from an Antarctic microbial mat.</title>
        <authorList>
            <person name="Baker J."/>
            <person name="Riester C."/>
            <person name="Skinner B."/>
            <person name="Newell A."/>
            <person name="Swingley W."/>
            <person name="Madigan M."/>
            <person name="Jung D."/>
            <person name="Asao M."/>
            <person name="Chen M."/>
            <person name="Loughlin P."/>
            <person name="Pan H."/>
            <person name="Lin S."/>
            <person name="Li N."/>
            <person name="Shaw J."/>
            <person name="Prado M."/>
            <person name="Sherman C."/>
            <person name="Li X."/>
            <person name="Tang J."/>
            <person name="Blankenship R."/>
            <person name="Zhao T."/>
            <person name="Touchman J."/>
            <person name="Sattley M."/>
        </authorList>
    </citation>
    <scope>NUCLEOTIDE SEQUENCE [LARGE SCALE GENOMIC DNA]</scope>
    <source>
        <strain evidence="1 2">ANT.BR</strain>
    </source>
</reference>
<name>A0A1Q8YKN5_9BURK</name>
<comment type="caution">
    <text evidence="1">The sequence shown here is derived from an EMBL/GenBank/DDBJ whole genome shotgun (WGS) entry which is preliminary data.</text>
</comment>
<dbReference type="Proteomes" id="UP000185911">
    <property type="component" value="Unassembled WGS sequence"/>
</dbReference>
<sequence>MKPRHQHQFSLLQASENNPSLAQLMARQKASSVRLQAIEGLIPPMLRPLVKGGPFEDGAWCLMLSNNTTAAKMRQLLPIFEEKLRACGLEVKSIRLKVNRQI</sequence>
<evidence type="ECO:0008006" key="3">
    <source>
        <dbReference type="Google" id="ProtNLM"/>
    </source>
</evidence>
<protein>
    <recommendedName>
        <fullName evidence="3">DUF721 domain-containing protein</fullName>
    </recommendedName>
</protein>
<gene>
    <name evidence="1" type="ORF">BLL52_0179</name>
</gene>
<keyword evidence="2" id="KW-1185">Reference proteome</keyword>
<organism evidence="1 2">
    <name type="scientific">Rhodoferax antarcticus ANT.BR</name>
    <dbReference type="NCBI Taxonomy" id="1111071"/>
    <lineage>
        <taxon>Bacteria</taxon>
        <taxon>Pseudomonadati</taxon>
        <taxon>Pseudomonadota</taxon>
        <taxon>Betaproteobacteria</taxon>
        <taxon>Burkholderiales</taxon>
        <taxon>Comamonadaceae</taxon>
        <taxon>Rhodoferax</taxon>
    </lineage>
</organism>
<evidence type="ECO:0000313" key="1">
    <source>
        <dbReference type="EMBL" id="OLP08572.1"/>
    </source>
</evidence>
<proteinExistence type="predicted"/>
<dbReference type="EMBL" id="MSYM01000001">
    <property type="protein sequence ID" value="OLP08572.1"/>
    <property type="molecule type" value="Genomic_DNA"/>
</dbReference>
<evidence type="ECO:0000313" key="2">
    <source>
        <dbReference type="Proteomes" id="UP000185911"/>
    </source>
</evidence>